<protein>
    <recommendedName>
        <fullName evidence="5">Lipoprotein</fullName>
    </recommendedName>
</protein>
<evidence type="ECO:0000256" key="1">
    <source>
        <dbReference type="SAM" id="MobiDB-lite"/>
    </source>
</evidence>
<evidence type="ECO:0000313" key="3">
    <source>
        <dbReference type="EMBL" id="MBL7632841.1"/>
    </source>
</evidence>
<feature type="compositionally biased region" description="Low complexity" evidence="1">
    <location>
        <begin position="41"/>
        <end position="56"/>
    </location>
</feature>
<comment type="caution">
    <text evidence="3">The sequence shown here is derived from an EMBL/GenBank/DDBJ whole genome shotgun (WGS) entry which is preliminary data.</text>
</comment>
<gene>
    <name evidence="3" type="ORF">I7412_37935</name>
</gene>
<name>A0A937RIF0_9ACTN</name>
<evidence type="ECO:0000256" key="2">
    <source>
        <dbReference type="SAM" id="SignalP"/>
    </source>
</evidence>
<feature type="region of interest" description="Disordered" evidence="1">
    <location>
        <begin position="41"/>
        <end position="64"/>
    </location>
</feature>
<evidence type="ECO:0000313" key="4">
    <source>
        <dbReference type="Proteomes" id="UP000604475"/>
    </source>
</evidence>
<dbReference type="RefSeq" id="WP_203004198.1">
    <property type="nucleotide sequence ID" value="NZ_JADWYU010000210.1"/>
</dbReference>
<dbReference type="EMBL" id="JAEACQ010000352">
    <property type="protein sequence ID" value="MBL7632841.1"/>
    <property type="molecule type" value="Genomic_DNA"/>
</dbReference>
<accession>A0A937RIF0</accession>
<sequence length="199" mass="20577">MKRILAPVSRRVGTALTLSALAVGLATAACSAESTSDAAAPAAATSTAPAPDVTTPGTPQPVDEAVPTAGAALAQGASTNCGNGYAGVWVAKDPGAFIASITISQTDCGRLDTARFRIVSRPWMGLGSKYTDWGYAKNISWGYMGTSVTLTYYFQSGLVEKVYILPAANGSTLSAKNTEYYTNGTSSTPGTEYYNRYGS</sequence>
<dbReference type="PROSITE" id="PS51257">
    <property type="entry name" value="PROKAR_LIPOPROTEIN"/>
    <property type="match status" value="1"/>
</dbReference>
<keyword evidence="4" id="KW-1185">Reference proteome</keyword>
<dbReference type="AlphaFoldDB" id="A0A937RIF0"/>
<keyword evidence="2" id="KW-0732">Signal</keyword>
<organism evidence="3 4">
    <name type="scientific">Frankia nepalensis</name>
    <dbReference type="NCBI Taxonomy" id="1836974"/>
    <lineage>
        <taxon>Bacteria</taxon>
        <taxon>Bacillati</taxon>
        <taxon>Actinomycetota</taxon>
        <taxon>Actinomycetes</taxon>
        <taxon>Frankiales</taxon>
        <taxon>Frankiaceae</taxon>
        <taxon>Frankia</taxon>
    </lineage>
</organism>
<dbReference type="Proteomes" id="UP000604475">
    <property type="component" value="Unassembled WGS sequence"/>
</dbReference>
<feature type="chain" id="PRO_5039293161" description="Lipoprotein" evidence="2">
    <location>
        <begin position="29"/>
        <end position="199"/>
    </location>
</feature>
<feature type="signal peptide" evidence="2">
    <location>
        <begin position="1"/>
        <end position="28"/>
    </location>
</feature>
<reference evidence="3" key="1">
    <citation type="submission" date="2020-12" db="EMBL/GenBank/DDBJ databases">
        <title>Genomic characterization of non-nitrogen-fixing Frankia strains.</title>
        <authorList>
            <person name="Carlos-Shanley C."/>
            <person name="Guerra T."/>
            <person name="Hahn D."/>
        </authorList>
    </citation>
    <scope>NUCLEOTIDE SEQUENCE</scope>
    <source>
        <strain evidence="3">CN6</strain>
    </source>
</reference>
<proteinExistence type="predicted"/>
<evidence type="ECO:0008006" key="5">
    <source>
        <dbReference type="Google" id="ProtNLM"/>
    </source>
</evidence>